<name>A0A917W8L4_9ACTN</name>
<evidence type="ECO:0000256" key="1">
    <source>
        <dbReference type="SAM" id="MobiDB-lite"/>
    </source>
</evidence>
<evidence type="ECO:0000313" key="2">
    <source>
        <dbReference type="EMBL" id="GGL77576.1"/>
    </source>
</evidence>
<proteinExistence type="predicted"/>
<evidence type="ECO:0000313" key="3">
    <source>
        <dbReference type="Proteomes" id="UP000613840"/>
    </source>
</evidence>
<comment type="caution">
    <text evidence="2">The sequence shown here is derived from an EMBL/GenBank/DDBJ whole genome shotgun (WGS) entry which is preliminary data.</text>
</comment>
<feature type="region of interest" description="Disordered" evidence="1">
    <location>
        <begin position="29"/>
        <end position="58"/>
    </location>
</feature>
<gene>
    <name evidence="2" type="ORF">GCM10011575_39710</name>
</gene>
<feature type="compositionally biased region" description="Basic and acidic residues" evidence="1">
    <location>
        <begin position="46"/>
        <end position="58"/>
    </location>
</feature>
<keyword evidence="3" id="KW-1185">Reference proteome</keyword>
<accession>A0A917W8L4</accession>
<dbReference type="Proteomes" id="UP000613840">
    <property type="component" value="Unassembled WGS sequence"/>
</dbReference>
<dbReference type="AlphaFoldDB" id="A0A917W8L4"/>
<reference evidence="2" key="1">
    <citation type="journal article" date="2014" name="Int. J. Syst. Evol. Microbiol.">
        <title>Complete genome sequence of Corynebacterium casei LMG S-19264T (=DSM 44701T), isolated from a smear-ripened cheese.</title>
        <authorList>
            <consortium name="US DOE Joint Genome Institute (JGI-PGF)"/>
            <person name="Walter F."/>
            <person name="Albersmeier A."/>
            <person name="Kalinowski J."/>
            <person name="Ruckert C."/>
        </authorList>
    </citation>
    <scope>NUCLEOTIDE SEQUENCE</scope>
    <source>
        <strain evidence="2">CGMCC 4.7306</strain>
    </source>
</reference>
<dbReference type="EMBL" id="BMMZ01000012">
    <property type="protein sequence ID" value="GGL77576.1"/>
    <property type="molecule type" value="Genomic_DNA"/>
</dbReference>
<reference evidence="2" key="2">
    <citation type="submission" date="2020-09" db="EMBL/GenBank/DDBJ databases">
        <authorList>
            <person name="Sun Q."/>
            <person name="Zhou Y."/>
        </authorList>
    </citation>
    <scope>NUCLEOTIDE SEQUENCE</scope>
    <source>
        <strain evidence="2">CGMCC 4.7306</strain>
    </source>
</reference>
<organism evidence="2 3">
    <name type="scientific">Microlunatus endophyticus</name>
    <dbReference type="NCBI Taxonomy" id="1716077"/>
    <lineage>
        <taxon>Bacteria</taxon>
        <taxon>Bacillati</taxon>
        <taxon>Actinomycetota</taxon>
        <taxon>Actinomycetes</taxon>
        <taxon>Propionibacteriales</taxon>
        <taxon>Propionibacteriaceae</taxon>
        <taxon>Microlunatus</taxon>
    </lineage>
</organism>
<sequence>MRRSGDLKAPAKAVSKLIPSLCCDPSGSDSIGHPGAIPDFVTEPLDNIKREPGTKTYG</sequence>
<protein>
    <submittedName>
        <fullName evidence="2">Uncharacterized protein</fullName>
    </submittedName>
</protein>